<name>A0A2M9FZK8_9PROT</name>
<dbReference type="PROSITE" id="PS50110">
    <property type="entry name" value="RESPONSE_REGULATORY"/>
    <property type="match status" value="1"/>
</dbReference>
<dbReference type="Gene3D" id="3.40.50.2300">
    <property type="match status" value="1"/>
</dbReference>
<dbReference type="CDD" id="cd00082">
    <property type="entry name" value="HisKA"/>
    <property type="match status" value="1"/>
</dbReference>
<feature type="modified residue" description="4-aspartylphosphate" evidence="11">
    <location>
        <position position="57"/>
    </location>
</feature>
<dbReference type="RefSeq" id="WP_109795007.1">
    <property type="nucleotide sequence ID" value="NZ_PHIG01000038.1"/>
</dbReference>
<evidence type="ECO:0000313" key="16">
    <source>
        <dbReference type="Proteomes" id="UP000229498"/>
    </source>
</evidence>
<comment type="catalytic activity">
    <reaction evidence="1">
        <text>ATP + protein L-histidine = ADP + protein N-phospho-L-histidine.</text>
        <dbReference type="EC" id="2.7.13.3"/>
    </reaction>
</comment>
<evidence type="ECO:0000259" key="14">
    <source>
        <dbReference type="PROSITE" id="PS50110"/>
    </source>
</evidence>
<comment type="subcellular location">
    <subcellularLocation>
        <location evidence="2">Membrane</location>
    </subcellularLocation>
</comment>
<evidence type="ECO:0000256" key="5">
    <source>
        <dbReference type="ARBA" id="ARBA00022679"/>
    </source>
</evidence>
<dbReference type="SMART" id="SM00448">
    <property type="entry name" value="REC"/>
    <property type="match status" value="1"/>
</dbReference>
<dbReference type="GO" id="GO:0005524">
    <property type="term" value="F:ATP binding"/>
    <property type="evidence" value="ECO:0007669"/>
    <property type="project" value="UniProtKB-KW"/>
</dbReference>
<dbReference type="Proteomes" id="UP000229498">
    <property type="component" value="Unassembled WGS sequence"/>
</dbReference>
<dbReference type="InterPro" id="IPR001789">
    <property type="entry name" value="Sig_transdc_resp-reg_receiver"/>
</dbReference>
<dbReference type="GO" id="GO:0009927">
    <property type="term" value="F:histidine phosphotransfer kinase activity"/>
    <property type="evidence" value="ECO:0007669"/>
    <property type="project" value="TreeGrafter"/>
</dbReference>
<evidence type="ECO:0000256" key="10">
    <source>
        <dbReference type="ARBA" id="ARBA00023136"/>
    </source>
</evidence>
<evidence type="ECO:0000256" key="6">
    <source>
        <dbReference type="ARBA" id="ARBA00022741"/>
    </source>
</evidence>
<dbReference type="GO" id="GO:0000155">
    <property type="term" value="F:phosphorelay sensor kinase activity"/>
    <property type="evidence" value="ECO:0007669"/>
    <property type="project" value="InterPro"/>
</dbReference>
<feature type="coiled-coil region" evidence="12">
    <location>
        <begin position="137"/>
        <end position="192"/>
    </location>
</feature>
<evidence type="ECO:0000256" key="4">
    <source>
        <dbReference type="ARBA" id="ARBA00022553"/>
    </source>
</evidence>
<dbReference type="InterPro" id="IPR036097">
    <property type="entry name" value="HisK_dim/P_sf"/>
</dbReference>
<dbReference type="SMART" id="SM00388">
    <property type="entry name" value="HisKA"/>
    <property type="match status" value="1"/>
</dbReference>
<keyword evidence="8" id="KW-0067">ATP-binding</keyword>
<dbReference type="SMART" id="SM00387">
    <property type="entry name" value="HATPase_c"/>
    <property type="match status" value="1"/>
</dbReference>
<dbReference type="Gene3D" id="3.30.565.10">
    <property type="entry name" value="Histidine kinase-like ATPase, C-terminal domain"/>
    <property type="match status" value="1"/>
</dbReference>
<comment type="caution">
    <text evidence="15">The sequence shown here is derived from an EMBL/GenBank/DDBJ whole genome shotgun (WGS) entry which is preliminary data.</text>
</comment>
<dbReference type="OrthoDB" id="9801651at2"/>
<evidence type="ECO:0000256" key="11">
    <source>
        <dbReference type="PROSITE-ProRule" id="PRU00169"/>
    </source>
</evidence>
<dbReference type="InterPro" id="IPR003594">
    <property type="entry name" value="HATPase_dom"/>
</dbReference>
<protein>
    <recommendedName>
        <fullName evidence="3">histidine kinase</fullName>
        <ecNumber evidence="3">2.7.13.3</ecNumber>
    </recommendedName>
</protein>
<evidence type="ECO:0000259" key="13">
    <source>
        <dbReference type="PROSITE" id="PS50109"/>
    </source>
</evidence>
<dbReference type="SUPFAM" id="SSF52172">
    <property type="entry name" value="CheY-like"/>
    <property type="match status" value="1"/>
</dbReference>
<dbReference type="Gene3D" id="1.10.287.130">
    <property type="match status" value="1"/>
</dbReference>
<dbReference type="InterPro" id="IPR004358">
    <property type="entry name" value="Sig_transdc_His_kin-like_C"/>
</dbReference>
<dbReference type="CDD" id="cd16922">
    <property type="entry name" value="HATPase_EvgS-ArcB-TorS-like"/>
    <property type="match status" value="1"/>
</dbReference>
<dbReference type="Pfam" id="PF02518">
    <property type="entry name" value="HATPase_c"/>
    <property type="match status" value="1"/>
</dbReference>
<keyword evidence="10" id="KW-0472">Membrane</keyword>
<dbReference type="InterPro" id="IPR003661">
    <property type="entry name" value="HisK_dim/P_dom"/>
</dbReference>
<dbReference type="PROSITE" id="PS50109">
    <property type="entry name" value="HIS_KIN"/>
    <property type="match status" value="1"/>
</dbReference>
<evidence type="ECO:0000256" key="8">
    <source>
        <dbReference type="ARBA" id="ARBA00022840"/>
    </source>
</evidence>
<feature type="domain" description="Histidine kinase" evidence="13">
    <location>
        <begin position="192"/>
        <end position="413"/>
    </location>
</feature>
<keyword evidence="12" id="KW-0175">Coiled coil</keyword>
<dbReference type="PRINTS" id="PR00344">
    <property type="entry name" value="BCTRLSENSOR"/>
</dbReference>
<dbReference type="InterPro" id="IPR011006">
    <property type="entry name" value="CheY-like_superfamily"/>
</dbReference>
<keyword evidence="6" id="KW-0547">Nucleotide-binding</keyword>
<evidence type="ECO:0000256" key="7">
    <source>
        <dbReference type="ARBA" id="ARBA00022777"/>
    </source>
</evidence>
<keyword evidence="4 11" id="KW-0597">Phosphoprotein</keyword>
<dbReference type="AlphaFoldDB" id="A0A2M9FZK8"/>
<evidence type="ECO:0000256" key="1">
    <source>
        <dbReference type="ARBA" id="ARBA00000085"/>
    </source>
</evidence>
<dbReference type="EMBL" id="PHIG01000038">
    <property type="protein sequence ID" value="PJK28902.1"/>
    <property type="molecule type" value="Genomic_DNA"/>
</dbReference>
<keyword evidence="7" id="KW-0418">Kinase</keyword>
<dbReference type="EC" id="2.7.13.3" evidence="3"/>
<dbReference type="InterPro" id="IPR005467">
    <property type="entry name" value="His_kinase_dom"/>
</dbReference>
<keyword evidence="16" id="KW-1185">Reference proteome</keyword>
<dbReference type="PANTHER" id="PTHR43047:SF63">
    <property type="entry name" value="HISTIDINE KINASE"/>
    <property type="match status" value="1"/>
</dbReference>
<dbReference type="PANTHER" id="PTHR43047">
    <property type="entry name" value="TWO-COMPONENT HISTIDINE PROTEIN KINASE"/>
    <property type="match status" value="1"/>
</dbReference>
<accession>A0A2M9FZK8</accession>
<gene>
    <name evidence="15" type="ORF">CVT23_14835</name>
</gene>
<evidence type="ECO:0000313" key="15">
    <source>
        <dbReference type="EMBL" id="PJK28902.1"/>
    </source>
</evidence>
<evidence type="ECO:0000256" key="3">
    <source>
        <dbReference type="ARBA" id="ARBA00012438"/>
    </source>
</evidence>
<dbReference type="GO" id="GO:0005886">
    <property type="term" value="C:plasma membrane"/>
    <property type="evidence" value="ECO:0007669"/>
    <property type="project" value="TreeGrafter"/>
</dbReference>
<dbReference type="FunFam" id="1.10.287.130:FF:000038">
    <property type="entry name" value="Sensory transduction histidine kinase"/>
    <property type="match status" value="1"/>
</dbReference>
<dbReference type="InterPro" id="IPR036890">
    <property type="entry name" value="HATPase_C_sf"/>
</dbReference>
<sequence>MSESDTVSVLVVDDLEANRAMLSRRLERRGFSTVMAEDGPSALKLLDEREFDIVLLDIMMPGMSGMDTLRLIRSARNASELPVIMVTAINERDGIGEAIKSGANDYITKPVDIDITVARIHTQVERRRASAALRAANENLKRRVAERTLDLEHINDELRDEIKRRRDLETTLREAKRKAEAANKAKSEFLATMSHELRTPLNSIIGFSDLIRQQLKAIPDTERFTEYATYINDSGHHLLRIVNDILDLTKIDAGKTVLNESHVRVDDLFDRSIRLVDAMAAKYDVSIDFRGDCGSLEIFCDEILMRRALLNMLSNAVKFSHEGARVEARADLDAQGDLHLTIADTGVGIAQEDMQKVLEPFGQADSRLARQHEGTGLGVPLTKSLVELHGGRFEIDSEPEVGTTVTLVVPKSRIIDKAGNVSEMGVA</sequence>
<keyword evidence="9" id="KW-0902">Two-component regulatory system</keyword>
<reference evidence="15 16" key="1">
    <citation type="submission" date="2017-11" db="EMBL/GenBank/DDBJ databases">
        <title>Draft genome sequence of Rhizobiales bacterium SY3-13.</title>
        <authorList>
            <person name="Sun C."/>
        </authorList>
    </citation>
    <scope>NUCLEOTIDE SEQUENCE [LARGE SCALE GENOMIC DNA]</scope>
    <source>
        <strain evidence="15 16">SY3-13</strain>
    </source>
</reference>
<organism evidence="15 16">
    <name type="scientific">Minwuia thermotolerans</name>
    <dbReference type="NCBI Taxonomy" id="2056226"/>
    <lineage>
        <taxon>Bacteria</taxon>
        <taxon>Pseudomonadati</taxon>
        <taxon>Pseudomonadota</taxon>
        <taxon>Alphaproteobacteria</taxon>
        <taxon>Minwuiales</taxon>
        <taxon>Minwuiaceae</taxon>
        <taxon>Minwuia</taxon>
    </lineage>
</organism>
<evidence type="ECO:0000256" key="12">
    <source>
        <dbReference type="SAM" id="Coils"/>
    </source>
</evidence>
<feature type="domain" description="Response regulatory" evidence="14">
    <location>
        <begin position="8"/>
        <end position="124"/>
    </location>
</feature>
<evidence type="ECO:0000256" key="9">
    <source>
        <dbReference type="ARBA" id="ARBA00023012"/>
    </source>
</evidence>
<evidence type="ECO:0000256" key="2">
    <source>
        <dbReference type="ARBA" id="ARBA00004370"/>
    </source>
</evidence>
<proteinExistence type="predicted"/>
<dbReference type="SUPFAM" id="SSF47384">
    <property type="entry name" value="Homodimeric domain of signal transducing histidine kinase"/>
    <property type="match status" value="1"/>
</dbReference>
<dbReference type="Pfam" id="PF00072">
    <property type="entry name" value="Response_reg"/>
    <property type="match status" value="1"/>
</dbReference>
<keyword evidence="5" id="KW-0808">Transferase</keyword>
<dbReference type="SUPFAM" id="SSF55874">
    <property type="entry name" value="ATPase domain of HSP90 chaperone/DNA topoisomerase II/histidine kinase"/>
    <property type="match status" value="1"/>
</dbReference>
<dbReference type="Pfam" id="PF00512">
    <property type="entry name" value="HisKA"/>
    <property type="match status" value="1"/>
</dbReference>